<dbReference type="GO" id="GO:0000162">
    <property type="term" value="P:L-tryptophan biosynthetic process"/>
    <property type="evidence" value="ECO:0007669"/>
    <property type="project" value="TreeGrafter"/>
</dbReference>
<dbReference type="Proteomes" id="UP000035352">
    <property type="component" value="Chromosome"/>
</dbReference>
<dbReference type="InterPro" id="IPR043132">
    <property type="entry name" value="BCAT-like_C"/>
</dbReference>
<dbReference type="InterPro" id="IPR043131">
    <property type="entry name" value="BCAT-like_N"/>
</dbReference>
<evidence type="ECO:0000259" key="1">
    <source>
        <dbReference type="Pfam" id="PF00425"/>
    </source>
</evidence>
<gene>
    <name evidence="2" type="primary">pabBC</name>
    <name evidence="2" type="ORF">AAW51_1717</name>
</gene>
<dbReference type="GO" id="GO:0046820">
    <property type="term" value="F:4-amino-4-deoxychorismate synthase activity"/>
    <property type="evidence" value="ECO:0007669"/>
    <property type="project" value="TreeGrafter"/>
</dbReference>
<dbReference type="NCBIfam" id="TIGR00553">
    <property type="entry name" value="pabB"/>
    <property type="match status" value="1"/>
</dbReference>
<dbReference type="GO" id="GO:0009396">
    <property type="term" value="P:folic acid-containing compound biosynthetic process"/>
    <property type="evidence" value="ECO:0007669"/>
    <property type="project" value="InterPro"/>
</dbReference>
<sequence>MSSLPSSPYALIDFISPRGGAPLRGMLTHLREVLSATRLEDVASVIDAAWQQSQQGAWCVGYVRYEAAPAFEPRAEVRAADGPLAWFAVFESLQAWPEQADTGPYAAMDWRDDTDPARFAADISAIHEAIAAGEVYQVNHTTRLRSPWAGEPRALFDALRRAQPQGYLACIDCGDGRQILSLSPELFFDWQPPGILSRPMKGTAPRGATPEQDRALAEALVASEKERAENLMIVDLIRNDLSRVAEPFSVGVPRLFHPEAWPTVWQMTSDVEARTRAGVGLAEVFAALFPCGSVTGAPKLRAMHWIRQLEAAPRGVYCGAVGVLRPGGAATFNVAIRTLELHQGTAVCGIGSGITADAAVGAEQREWKVKRGFLERGVRPFQLLETLRLERGVYGRRDRHLARMAGAAQHFAYPFDAGAVAAALDALAAAHAEGVWRVRLLLDAAGAVSAEATALPATPEHPQVQLAQAPIDASSEFVRFKTTRREAYDQHAPREAGVFDTLLWNERGELTEFTRGNLGLRLQGRWYTPALHCGLLNGVYRAELVEAGQWVEATLTPADLARAEAVVFVNGLRGWVEVTLLDDGVAPETTPP</sequence>
<dbReference type="AlphaFoldDB" id="A0A0G3BK88"/>
<accession>A0A0G3BK88</accession>
<dbReference type="Pfam" id="PF01063">
    <property type="entry name" value="Aminotran_4"/>
    <property type="match status" value="1"/>
</dbReference>
<dbReference type="OrthoDB" id="9803598at2"/>
<reference evidence="2 3" key="1">
    <citation type="submission" date="2015-05" db="EMBL/GenBank/DDBJ databases">
        <authorList>
            <person name="Tang B."/>
            <person name="Yu Y."/>
        </authorList>
    </citation>
    <scope>NUCLEOTIDE SEQUENCE [LARGE SCALE GENOMIC DNA]</scope>
    <source>
        <strain evidence="2 3">DSM 7029</strain>
    </source>
</reference>
<dbReference type="STRING" id="413882.AAW51_1717"/>
<evidence type="ECO:0000313" key="2">
    <source>
        <dbReference type="EMBL" id="AKJ28408.1"/>
    </source>
</evidence>
<dbReference type="InterPro" id="IPR005802">
    <property type="entry name" value="ADC_synth_comp_1"/>
</dbReference>
<dbReference type="InterPro" id="IPR019999">
    <property type="entry name" value="Anth_synth_I-like"/>
</dbReference>
<dbReference type="RefSeq" id="WP_047194271.1">
    <property type="nucleotide sequence ID" value="NZ_CP011371.1"/>
</dbReference>
<dbReference type="EMBL" id="CP011371">
    <property type="protein sequence ID" value="AKJ28408.1"/>
    <property type="molecule type" value="Genomic_DNA"/>
</dbReference>
<feature type="domain" description="Chorismate-utilising enzyme C-terminal" evidence="1">
    <location>
        <begin position="117"/>
        <end position="370"/>
    </location>
</feature>
<evidence type="ECO:0000313" key="3">
    <source>
        <dbReference type="Proteomes" id="UP000035352"/>
    </source>
</evidence>
<dbReference type="Gene3D" id="3.60.120.10">
    <property type="entry name" value="Anthranilate synthase"/>
    <property type="match status" value="1"/>
</dbReference>
<dbReference type="Gene3D" id="3.20.10.10">
    <property type="entry name" value="D-amino Acid Aminotransferase, subunit A, domain 2"/>
    <property type="match status" value="1"/>
</dbReference>
<proteinExistence type="predicted"/>
<name>A0A0G3BK88_9BURK</name>
<dbReference type="PANTHER" id="PTHR11236">
    <property type="entry name" value="AMINOBENZOATE/ANTHRANILATE SYNTHASE"/>
    <property type="match status" value="1"/>
</dbReference>
<dbReference type="PANTHER" id="PTHR11236:SF50">
    <property type="entry name" value="AMINODEOXYCHORISMATE SYNTHASE COMPONENT 1"/>
    <property type="match status" value="1"/>
</dbReference>
<dbReference type="InterPro" id="IPR015890">
    <property type="entry name" value="Chorismate_C"/>
</dbReference>
<dbReference type="InterPro" id="IPR036038">
    <property type="entry name" value="Aminotransferase-like"/>
</dbReference>
<dbReference type="SUPFAM" id="SSF56322">
    <property type="entry name" value="ADC synthase"/>
    <property type="match status" value="1"/>
</dbReference>
<dbReference type="KEGG" id="pbh:AAW51_1717"/>
<protein>
    <submittedName>
        <fullName evidence="2">Aminobenzoate synthetase</fullName>
    </submittedName>
</protein>
<dbReference type="InterPro" id="IPR005801">
    <property type="entry name" value="ADC_synthase"/>
</dbReference>
<keyword evidence="3" id="KW-1185">Reference proteome</keyword>
<dbReference type="PATRIC" id="fig|413882.6.peg.1805"/>
<dbReference type="Gene3D" id="3.30.470.10">
    <property type="match status" value="1"/>
</dbReference>
<dbReference type="InterPro" id="IPR001544">
    <property type="entry name" value="Aminotrans_IV"/>
</dbReference>
<organism evidence="2 3">
    <name type="scientific">Caldimonas brevitalea</name>
    <dbReference type="NCBI Taxonomy" id="413882"/>
    <lineage>
        <taxon>Bacteria</taxon>
        <taxon>Pseudomonadati</taxon>
        <taxon>Pseudomonadota</taxon>
        <taxon>Betaproteobacteria</taxon>
        <taxon>Burkholderiales</taxon>
        <taxon>Sphaerotilaceae</taxon>
        <taxon>Caldimonas</taxon>
    </lineage>
</organism>
<dbReference type="PRINTS" id="PR00095">
    <property type="entry name" value="ANTSNTHASEI"/>
</dbReference>
<dbReference type="Pfam" id="PF00425">
    <property type="entry name" value="Chorismate_bind"/>
    <property type="match status" value="1"/>
</dbReference>
<dbReference type="SUPFAM" id="SSF56752">
    <property type="entry name" value="D-aminoacid aminotransferase-like PLP-dependent enzymes"/>
    <property type="match status" value="1"/>
</dbReference>